<dbReference type="GO" id="GO:0000492">
    <property type="term" value="P:box C/D snoRNP assembly"/>
    <property type="evidence" value="ECO:0007669"/>
    <property type="project" value="InterPro"/>
</dbReference>
<feature type="region of interest" description="Disordered" evidence="1">
    <location>
        <begin position="112"/>
        <end position="135"/>
    </location>
</feature>
<sequence>MNDDTTPSSHHGGKLECAPNPSPFPSMLLLRKRPFEMDQQSKAAEADKIKKRGLAIMDRVKGFLPVMKSSEEELQRRMDTVQSPEQLDIEHVEDGETAVEFNLGLFEYSSDSEDLEAESDVTESSFVSDISDDDECPARKKILESSDLHAPPPPPT</sequence>
<proteinExistence type="predicted"/>
<gene>
    <name evidence="2" type="primary">RvY_13858-1</name>
    <name evidence="2" type="synonym">RvY_13858.1</name>
    <name evidence="2" type="ORF">RvY_13858</name>
</gene>
<dbReference type="Pfam" id="PF15370">
    <property type="entry name" value="NOPCHAP1"/>
    <property type="match status" value="1"/>
</dbReference>
<dbReference type="PANTHER" id="PTHR28674">
    <property type="entry name" value="SIMILAR TO DNA SEGMENT, CHR 10, WAYNE STATE UNIVERSITY 102,-EXPRESSED"/>
    <property type="match status" value="1"/>
</dbReference>
<feature type="region of interest" description="Disordered" evidence="1">
    <location>
        <begin position="1"/>
        <end position="27"/>
    </location>
</feature>
<evidence type="ECO:0000256" key="1">
    <source>
        <dbReference type="SAM" id="MobiDB-lite"/>
    </source>
</evidence>
<dbReference type="GO" id="GO:0062064">
    <property type="term" value="F:box C/D methylation guide snoRNP complex binding"/>
    <property type="evidence" value="ECO:0007669"/>
    <property type="project" value="TreeGrafter"/>
</dbReference>
<keyword evidence="3" id="KW-1185">Reference proteome</keyword>
<dbReference type="PANTHER" id="PTHR28674:SF1">
    <property type="entry name" value="NOP PROTEIN CHAPERONE 1"/>
    <property type="match status" value="1"/>
</dbReference>
<dbReference type="AlphaFoldDB" id="A0A1D1VPD2"/>
<dbReference type="InterPro" id="IPR027921">
    <property type="entry name" value="NOPCHAP1"/>
</dbReference>
<dbReference type="EMBL" id="BDGG01000009">
    <property type="protein sequence ID" value="GAV03435.1"/>
    <property type="molecule type" value="Genomic_DNA"/>
</dbReference>
<organism evidence="2 3">
    <name type="scientific">Ramazzottius varieornatus</name>
    <name type="common">Water bear</name>
    <name type="synonym">Tardigrade</name>
    <dbReference type="NCBI Taxonomy" id="947166"/>
    <lineage>
        <taxon>Eukaryota</taxon>
        <taxon>Metazoa</taxon>
        <taxon>Ecdysozoa</taxon>
        <taxon>Tardigrada</taxon>
        <taxon>Eutardigrada</taxon>
        <taxon>Parachela</taxon>
        <taxon>Hypsibioidea</taxon>
        <taxon>Ramazzottiidae</taxon>
        <taxon>Ramazzottius</taxon>
    </lineage>
</organism>
<evidence type="ECO:0000313" key="3">
    <source>
        <dbReference type="Proteomes" id="UP000186922"/>
    </source>
</evidence>
<reference evidence="2 3" key="1">
    <citation type="journal article" date="2016" name="Nat. Commun.">
        <title>Extremotolerant tardigrade genome and improved radiotolerance of human cultured cells by tardigrade-unique protein.</title>
        <authorList>
            <person name="Hashimoto T."/>
            <person name="Horikawa D.D."/>
            <person name="Saito Y."/>
            <person name="Kuwahara H."/>
            <person name="Kozuka-Hata H."/>
            <person name="Shin-I T."/>
            <person name="Minakuchi Y."/>
            <person name="Ohishi K."/>
            <person name="Motoyama A."/>
            <person name="Aizu T."/>
            <person name="Enomoto A."/>
            <person name="Kondo K."/>
            <person name="Tanaka S."/>
            <person name="Hara Y."/>
            <person name="Koshikawa S."/>
            <person name="Sagara H."/>
            <person name="Miura T."/>
            <person name="Yokobori S."/>
            <person name="Miyagawa K."/>
            <person name="Suzuki Y."/>
            <person name="Kubo T."/>
            <person name="Oyama M."/>
            <person name="Kohara Y."/>
            <person name="Fujiyama A."/>
            <person name="Arakawa K."/>
            <person name="Katayama T."/>
            <person name="Toyoda A."/>
            <person name="Kunieda T."/>
        </authorList>
    </citation>
    <scope>NUCLEOTIDE SEQUENCE [LARGE SCALE GENOMIC DNA]</scope>
    <source>
        <strain evidence="2 3">YOKOZUNA-1</strain>
    </source>
</reference>
<dbReference type="OrthoDB" id="1112980at2759"/>
<protein>
    <submittedName>
        <fullName evidence="2">Uncharacterized protein</fullName>
    </submittedName>
</protein>
<accession>A0A1D1VPD2</accession>
<name>A0A1D1VPD2_RAMVA</name>
<comment type="caution">
    <text evidence="2">The sequence shown here is derived from an EMBL/GenBank/DDBJ whole genome shotgun (WGS) entry which is preliminary data.</text>
</comment>
<dbReference type="Proteomes" id="UP000186922">
    <property type="component" value="Unassembled WGS sequence"/>
</dbReference>
<evidence type="ECO:0000313" key="2">
    <source>
        <dbReference type="EMBL" id="GAV03435.1"/>
    </source>
</evidence>
<feature type="compositionally biased region" description="Acidic residues" evidence="1">
    <location>
        <begin position="112"/>
        <end position="121"/>
    </location>
</feature>